<dbReference type="RefSeq" id="WP_146948580.1">
    <property type="nucleotide sequence ID" value="NZ_VOQF01000006.1"/>
</dbReference>
<evidence type="ECO:0000313" key="2">
    <source>
        <dbReference type="EMBL" id="TXC90488.1"/>
    </source>
</evidence>
<accession>A0A5C6VZI9</accession>
<evidence type="ECO:0000313" key="3">
    <source>
        <dbReference type="Proteomes" id="UP000321363"/>
    </source>
</evidence>
<dbReference type="EMBL" id="VOQF01000006">
    <property type="protein sequence ID" value="TXC90488.1"/>
    <property type="molecule type" value="Genomic_DNA"/>
</dbReference>
<comment type="caution">
    <text evidence="2">The sequence shown here is derived from an EMBL/GenBank/DDBJ whole genome shotgun (WGS) entry which is preliminary data.</text>
</comment>
<dbReference type="AlphaFoldDB" id="A0A5C6VZI9"/>
<gene>
    <name evidence="2" type="ORF">FS935_11230</name>
</gene>
<dbReference type="OrthoDB" id="5951444at2"/>
<proteinExistence type="predicted"/>
<dbReference type="SUPFAM" id="SSF159888">
    <property type="entry name" value="YdhG-like"/>
    <property type="match status" value="1"/>
</dbReference>
<keyword evidence="3" id="KW-1185">Reference proteome</keyword>
<feature type="domain" description="YdhG-like" evidence="1">
    <location>
        <begin position="25"/>
        <end position="129"/>
    </location>
</feature>
<name>A0A5C6VZI9_9BACI</name>
<dbReference type="Pfam" id="PF08818">
    <property type="entry name" value="DUF1801"/>
    <property type="match status" value="1"/>
</dbReference>
<reference evidence="2 3" key="1">
    <citation type="journal article" date="2005" name="Int. J. Syst. Evol. Microbiol.">
        <title>Bacillus litoralis sp. nov., isolated from a tidal flat of the Yellow Sea in Korea.</title>
        <authorList>
            <person name="Yoon J.H."/>
            <person name="Oh T.K."/>
        </authorList>
    </citation>
    <scope>NUCLEOTIDE SEQUENCE [LARGE SCALE GENOMIC DNA]</scope>
    <source>
        <strain evidence="2 3">SW-211</strain>
    </source>
</reference>
<evidence type="ECO:0000259" key="1">
    <source>
        <dbReference type="Pfam" id="PF08818"/>
    </source>
</evidence>
<protein>
    <submittedName>
        <fullName evidence="2">DUF1801 domain-containing protein</fullName>
    </submittedName>
</protein>
<dbReference type="Proteomes" id="UP000321363">
    <property type="component" value="Unassembled WGS sequence"/>
</dbReference>
<organism evidence="2 3">
    <name type="scientific">Metabacillus litoralis</name>
    <dbReference type="NCBI Taxonomy" id="152268"/>
    <lineage>
        <taxon>Bacteria</taxon>
        <taxon>Bacillati</taxon>
        <taxon>Bacillota</taxon>
        <taxon>Bacilli</taxon>
        <taxon>Bacillales</taxon>
        <taxon>Bacillaceae</taxon>
        <taxon>Metabacillus</taxon>
    </lineage>
</organism>
<dbReference type="InterPro" id="IPR014922">
    <property type="entry name" value="YdhG-like"/>
</dbReference>
<sequence length="139" mass="16028">MYELKTKQNDHNVMDFIEQVENPKKREDAYKLLDIFSETTGFEAKMWGSSIIGFGQYHYKYQTGHEGDAPLVGFSPRKAKFSLYFATGDTERDQLLETFGKHTSGKACVYINKIADIDIEVLKKLIIQSVNFLQKTYPE</sequence>